<dbReference type="AlphaFoldDB" id="A0A1I4AGF7"/>
<dbReference type="RefSeq" id="WP_149760869.1">
    <property type="nucleotide sequence ID" value="NZ_BSPE01000048.1"/>
</dbReference>
<feature type="transmembrane region" description="Helical" evidence="1">
    <location>
        <begin position="28"/>
        <end position="49"/>
    </location>
</feature>
<evidence type="ECO:0000313" key="2">
    <source>
        <dbReference type="EMBL" id="SFK55250.1"/>
    </source>
</evidence>
<feature type="transmembrane region" description="Helical" evidence="1">
    <location>
        <begin position="56"/>
        <end position="78"/>
    </location>
</feature>
<keyword evidence="1" id="KW-0812">Transmembrane</keyword>
<accession>A0A1I4AGF7</accession>
<name>A0A1I4AGF7_9HYPH</name>
<reference evidence="2 3" key="1">
    <citation type="submission" date="2016-10" db="EMBL/GenBank/DDBJ databases">
        <authorList>
            <person name="Varghese N."/>
            <person name="Submissions S."/>
        </authorList>
    </citation>
    <scope>NUCLEOTIDE SEQUENCE [LARGE SCALE GENOMIC DNA]</scope>
    <source>
        <strain evidence="2 3">DSM 21822</strain>
    </source>
</reference>
<feature type="transmembrane region" description="Helical" evidence="1">
    <location>
        <begin position="157"/>
        <end position="176"/>
    </location>
</feature>
<keyword evidence="1" id="KW-1133">Transmembrane helix</keyword>
<feature type="transmembrane region" description="Helical" evidence="1">
    <location>
        <begin position="98"/>
        <end position="116"/>
    </location>
</feature>
<dbReference type="Proteomes" id="UP000323300">
    <property type="component" value="Unassembled WGS sequence"/>
</dbReference>
<dbReference type="EMBL" id="FOSL01000008">
    <property type="protein sequence ID" value="SFK55250.1"/>
    <property type="molecule type" value="Genomic_DNA"/>
</dbReference>
<organism evidence="2 3">
    <name type="scientific">Neomesorhizobium albiziae</name>
    <dbReference type="NCBI Taxonomy" id="335020"/>
    <lineage>
        <taxon>Bacteria</taxon>
        <taxon>Pseudomonadati</taxon>
        <taxon>Pseudomonadota</taxon>
        <taxon>Alphaproteobacteria</taxon>
        <taxon>Hyphomicrobiales</taxon>
        <taxon>Phyllobacteriaceae</taxon>
        <taxon>Neomesorhizobium</taxon>
    </lineage>
</organism>
<evidence type="ECO:0000256" key="1">
    <source>
        <dbReference type="SAM" id="Phobius"/>
    </source>
</evidence>
<proteinExistence type="predicted"/>
<keyword evidence="1" id="KW-0472">Membrane</keyword>
<sequence length="293" mass="33590">MVLEPVTLGTFAGLAKILDYLRPTRSPYLVAIATTFICFLLLISFSYHIDNEKIHYFLIPAIIFYVAFSIIPVFLYIFARGVSISDDDNVDLLEQFKFSRSIFVSIILISLYMMITSIENINWVFFISYILMISNLVVFSIYLITREIVEDTSLNRNLIQVALINAMIILLVAQYAPQTRIEDGNIWVDCTASTKVNHDQVNDTGEVELDEAGKPLRTQSDVAVAECLPSKVLMQKEFESGRYPNAVVADVSTEQRRFSFRFLVFITSWCLAVFYFVFWLFRIGSVVRLRIIS</sequence>
<protein>
    <submittedName>
        <fullName evidence="2">Uncharacterized protein</fullName>
    </submittedName>
</protein>
<feature type="transmembrane region" description="Helical" evidence="1">
    <location>
        <begin position="262"/>
        <end position="281"/>
    </location>
</feature>
<gene>
    <name evidence="2" type="ORF">SAMN04488498_10844</name>
</gene>
<evidence type="ECO:0000313" key="3">
    <source>
        <dbReference type="Proteomes" id="UP000323300"/>
    </source>
</evidence>
<feature type="transmembrane region" description="Helical" evidence="1">
    <location>
        <begin position="123"/>
        <end position="145"/>
    </location>
</feature>
<keyword evidence="3" id="KW-1185">Reference proteome</keyword>